<evidence type="ECO:0000259" key="4">
    <source>
        <dbReference type="PROSITE" id="PS50878"/>
    </source>
</evidence>
<protein>
    <submittedName>
        <fullName evidence="5">LINE-1 reverse transcriptase-like</fullName>
    </submittedName>
</protein>
<evidence type="ECO:0000313" key="5">
    <source>
        <dbReference type="EMBL" id="OLQ14411.1"/>
    </source>
</evidence>
<gene>
    <name evidence="5" type="ORF">AK812_SmicGene1556</name>
</gene>
<organism evidence="5 6">
    <name type="scientific">Symbiodinium microadriaticum</name>
    <name type="common">Dinoflagellate</name>
    <name type="synonym">Zooxanthella microadriatica</name>
    <dbReference type="NCBI Taxonomy" id="2951"/>
    <lineage>
        <taxon>Eukaryota</taxon>
        <taxon>Sar</taxon>
        <taxon>Alveolata</taxon>
        <taxon>Dinophyceae</taxon>
        <taxon>Suessiales</taxon>
        <taxon>Symbiodiniaceae</taxon>
        <taxon>Symbiodinium</taxon>
    </lineage>
</organism>
<sequence length="2072" mass="232896">MPNLRFTSIVMFKDVMTEPHVDAQNSFLPNAVCALNDFKDGQVWVEQDGGDSMFDFQGTLRRGVDLSLDGSHAVFSARRLVHATRPWTGCRLVLVAFSISAVHGLSADHMATLRRLEYRVPSEAEILNAEHSAAVCYTVPAVLDTAATATDEFPKTSALPTEPPMQIDSSGSAPSGPLGLGGCSGGSESPAGASTERGFVLEIFARNGALSREFHQLGFEVMPIDKSAHRLPLAKLCSLDLALASSWQYLTHVLDQFPVRYIHVELPYATYGPTQGLRQLVSGVPVHSDNGDASVGQRLALADSLLSHVVNFLRVASVKNIMWTLEHPHSSFLWSMPEVRLLQVIPTTSVVYDLCNFGTPHRLRRQFLTTCKELASLNQTCQGNHPHVPITAGVETHPKSLCRQVAAAVAKCLGVEPDDPSPAPAPPPVAQQRRGKAPANLLPEFGLVKKCVSTFLPEVDHKRCLVHPLRDMPAGSKLLSATPLGNSGDFELKIGVYASPEEFVAKARDLRHPFESFSVIPDVVKRKLFEALVKGPVWVARHRVATLTKWLRWAVELEDLESELKKSMEPEDLEWPDTDWLADFANACKFIRPALLGKVRDGFLEGPLTEDELDRRSVFDSGTIRYNHAVAGRVLHVRAQSKNGWVDIVGAYLHAWGGRGDEAEIAKNRSKVWTALRTTLGQLPRGNQLILCGDLNTTLHQQKPHIGAGMCTEHKDQSPDAADLVGILQDFDLQAVNTFGKHGSYTFVQERQGQQHRSFLDYVMVRRRGSTLRAAFKIVPDCPVARWRGGGRHFPVIVTLHYRRFQFVRPRPQPQWPQWKCALLASRIAQNGPDVQAFQEQVAQDLEHIAVYSPEKVNAIILKAGKQHFHIERQSSLRPPWEQPQHEHAIRNMWSQYKLAQQQFRRCASGLRACFRAWRCRTRFQQMHRAVARNSRLLRRYRFDGLLRNAEAADFHNRVDQLFFLLRRHAPKQPRKRAQLRSSTGALLMPQAEAKELATYWKEVTTADTPTKAPIPLPFDISQEAVQQAIASLPSKKAAPAHYAPHALWTCAASSVAEVLERGLLQAWRQDEASIPAAWADAWLTFLQKPNKAGNSPQHLRPIALLDPVGKAVTGILRQQLDTHILPHMVTQHQYGFLPSRSVQQALGRAFMHCRAVRDLCQAQRRSLYEQKAGNTTRGCAGGMQLSIDLTQAFDRVSRGLLEAALIYIGVPLDLRSLLLRWVHAVHYVVQREGHKQRFGTTQGIRQGCRLSPSLWNCVVIYLTHLLEQRLGNDWCRQHQVGYADDNLFQWTFRSREEVTQAIHEAGIIIEVFEGHGLMVSKDKTAVLLRLAGPQATALRRKITKRVEGQSHLVLGPDLTLPLKAKHVYLGAIISFDRFEEYTADHRCQAGIATYHRLRKHLHSKRAWPLHKRIRLWKAYVLPTVFYALTASGLTSNGAARLRIELVRQLRAIAGRPRHITLESDAQFLSSIGVEPPLQALVQRQQRVLEKTRSLQGRLSAQDVRLDPALLAHETNILQHFQELVQPSNTTGAGADLPCPDCGQRFPTEASLRQHRAVVHRRGENKPRAERFDRLLHGQDGLPQCINCGHKFRLWEELQRHVELGRCQAPARADYDDVHPPLLAKVLQNEIVFPDVLLSPPGEDLKQELKERCAICRTWLPNENYMKVHYGRVHPDEWKAHSSRLRVWCSQNLPPIKGTCQFCGHRAQPGRDHRTTCPALFQLGMTWFVNGGPPERVDMTGTMAATADEELMDVFKGCLPALEMLQAGSLSSAPTKEEDEDQDMPNRGKRSRPDPEQSKPPPKGGKGKGGRKDNDNRGTWNHWERNSWDSSTWRPQRRPELDQLVEALCRLSLKQEEELQLLRTEKQFLLHMESGPQGLLHPLWKVAQAWKVGKDKTPPTVTSSLRVALIKCMLAEWAARLDLMTKNEETLKKMEAQGWVKVQGENEPMWNYQQWNAQSRRLELDPSRGPISHTTVAKTAEVLQALVTSEAELLIHRFHSTRKLTETIAGDTLPFILSVAMRGSKAQQAHDAFNLLAGNAAFRLVGIRLRGERMHLQPLAQHIAKMAAALRR</sequence>
<feature type="region of interest" description="Disordered" evidence="2">
    <location>
        <begin position="154"/>
        <end position="191"/>
    </location>
</feature>
<evidence type="ECO:0000256" key="1">
    <source>
        <dbReference type="PROSITE-ProRule" id="PRU00042"/>
    </source>
</evidence>
<keyword evidence="5" id="KW-0695">RNA-directed DNA polymerase</keyword>
<name>A0A1Q9F421_SYMMI</name>
<keyword evidence="1" id="KW-0863">Zinc-finger</keyword>
<dbReference type="Gene3D" id="3.30.160.60">
    <property type="entry name" value="Classic Zinc Finger"/>
    <property type="match status" value="1"/>
</dbReference>
<proteinExistence type="predicted"/>
<keyword evidence="6" id="KW-1185">Reference proteome</keyword>
<dbReference type="PROSITE" id="PS00028">
    <property type="entry name" value="ZINC_FINGER_C2H2_1"/>
    <property type="match status" value="1"/>
</dbReference>
<evidence type="ECO:0000256" key="2">
    <source>
        <dbReference type="SAM" id="MobiDB-lite"/>
    </source>
</evidence>
<feature type="domain" description="Reverse transcriptase" evidence="4">
    <location>
        <begin position="1068"/>
        <end position="1374"/>
    </location>
</feature>
<dbReference type="Pfam" id="PF00078">
    <property type="entry name" value="RVT_1"/>
    <property type="match status" value="1"/>
</dbReference>
<dbReference type="OrthoDB" id="431345at2759"/>
<dbReference type="Gene3D" id="3.60.10.10">
    <property type="entry name" value="Endonuclease/exonuclease/phosphatase"/>
    <property type="match status" value="1"/>
</dbReference>
<evidence type="ECO:0000259" key="3">
    <source>
        <dbReference type="PROSITE" id="PS50157"/>
    </source>
</evidence>
<dbReference type="InterPro" id="IPR013087">
    <property type="entry name" value="Znf_C2H2_type"/>
</dbReference>
<feature type="compositionally biased region" description="Basic and acidic residues" evidence="2">
    <location>
        <begin position="1810"/>
        <end position="1827"/>
    </location>
</feature>
<keyword evidence="1" id="KW-0479">Metal-binding</keyword>
<dbReference type="InterPro" id="IPR043502">
    <property type="entry name" value="DNA/RNA_pol_sf"/>
</dbReference>
<dbReference type="Pfam" id="PF00096">
    <property type="entry name" value="zf-C2H2"/>
    <property type="match status" value="1"/>
</dbReference>
<feature type="domain" description="C2H2-type" evidence="3">
    <location>
        <begin position="1537"/>
        <end position="1565"/>
    </location>
</feature>
<comment type="caution">
    <text evidence="5">The sequence shown here is derived from an EMBL/GenBank/DDBJ whole genome shotgun (WGS) entry which is preliminary data.</text>
</comment>
<keyword evidence="5" id="KW-0548">Nucleotidyltransferase</keyword>
<keyword evidence="5" id="KW-0808">Transferase</keyword>
<dbReference type="EMBL" id="LSRX01000016">
    <property type="protein sequence ID" value="OLQ14411.1"/>
    <property type="molecule type" value="Genomic_DNA"/>
</dbReference>
<dbReference type="PROSITE" id="PS50878">
    <property type="entry name" value="RT_POL"/>
    <property type="match status" value="1"/>
</dbReference>
<dbReference type="SUPFAM" id="SSF56219">
    <property type="entry name" value="DNase I-like"/>
    <property type="match status" value="1"/>
</dbReference>
<dbReference type="Proteomes" id="UP000186817">
    <property type="component" value="Unassembled WGS sequence"/>
</dbReference>
<dbReference type="PANTHER" id="PTHR19446">
    <property type="entry name" value="REVERSE TRANSCRIPTASES"/>
    <property type="match status" value="1"/>
</dbReference>
<feature type="region of interest" description="Disordered" evidence="2">
    <location>
        <begin position="1770"/>
        <end position="1835"/>
    </location>
</feature>
<accession>A0A1Q9F421</accession>
<reference evidence="5 6" key="1">
    <citation type="submission" date="2016-02" db="EMBL/GenBank/DDBJ databases">
        <title>Genome analysis of coral dinoflagellate symbionts highlights evolutionary adaptations to a symbiotic lifestyle.</title>
        <authorList>
            <person name="Aranda M."/>
            <person name="Li Y."/>
            <person name="Liew Y.J."/>
            <person name="Baumgarten S."/>
            <person name="Simakov O."/>
            <person name="Wilson M."/>
            <person name="Piel J."/>
            <person name="Ashoor H."/>
            <person name="Bougouffa S."/>
            <person name="Bajic V.B."/>
            <person name="Ryu T."/>
            <person name="Ravasi T."/>
            <person name="Bayer T."/>
            <person name="Micklem G."/>
            <person name="Kim H."/>
            <person name="Bhak J."/>
            <person name="Lajeunesse T.C."/>
            <person name="Voolstra C.R."/>
        </authorList>
    </citation>
    <scope>NUCLEOTIDE SEQUENCE [LARGE SCALE GENOMIC DNA]</scope>
    <source>
        <strain evidence="5 6">CCMP2467</strain>
    </source>
</reference>
<dbReference type="SUPFAM" id="SSF56672">
    <property type="entry name" value="DNA/RNA polymerases"/>
    <property type="match status" value="1"/>
</dbReference>
<evidence type="ECO:0000313" key="6">
    <source>
        <dbReference type="Proteomes" id="UP000186817"/>
    </source>
</evidence>
<keyword evidence="1" id="KW-0862">Zinc</keyword>
<dbReference type="SMART" id="SM00355">
    <property type="entry name" value="ZnF_C2H2"/>
    <property type="match status" value="3"/>
</dbReference>
<dbReference type="InterPro" id="IPR036691">
    <property type="entry name" value="Endo/exonu/phosph_ase_sf"/>
</dbReference>
<dbReference type="GO" id="GO:0003964">
    <property type="term" value="F:RNA-directed DNA polymerase activity"/>
    <property type="evidence" value="ECO:0007669"/>
    <property type="project" value="UniProtKB-KW"/>
</dbReference>
<dbReference type="PROSITE" id="PS50157">
    <property type="entry name" value="ZINC_FINGER_C2H2_2"/>
    <property type="match status" value="1"/>
</dbReference>
<dbReference type="InterPro" id="IPR000477">
    <property type="entry name" value="RT_dom"/>
</dbReference>
<dbReference type="GO" id="GO:0008270">
    <property type="term" value="F:zinc ion binding"/>
    <property type="evidence" value="ECO:0007669"/>
    <property type="project" value="UniProtKB-KW"/>
</dbReference>